<reference evidence="5" key="1">
    <citation type="submission" date="2022-07" db="EMBL/GenBank/DDBJ databases">
        <title>Genome analysis of Parmales, a sister group of diatoms, reveals the evolutionary specialization of diatoms from phago-mixotrophs to photoautotrophs.</title>
        <authorList>
            <person name="Ban H."/>
            <person name="Sato S."/>
            <person name="Yoshikawa S."/>
            <person name="Kazumasa Y."/>
            <person name="Nakamura Y."/>
            <person name="Ichinomiya M."/>
            <person name="Saitoh K."/>
            <person name="Sato N."/>
            <person name="Blanc-Mathieu R."/>
            <person name="Endo H."/>
            <person name="Kuwata A."/>
            <person name="Ogata H."/>
        </authorList>
    </citation>
    <scope>NUCLEOTIDE SEQUENCE</scope>
</reference>
<keyword evidence="6" id="KW-1185">Reference proteome</keyword>
<evidence type="ECO:0000313" key="6">
    <source>
        <dbReference type="Proteomes" id="UP001165082"/>
    </source>
</evidence>
<feature type="compositionally biased region" description="Low complexity" evidence="1">
    <location>
        <begin position="37"/>
        <end position="49"/>
    </location>
</feature>
<sequence length="1482" mass="162727">MDSLLFTLLTPPFLFFASLHRSKTPTKGPTWCPPSSTPSSTPTPTAPSSECWCSPSSPTSERWRPSSSPTYKRWCPPASPTVKQFSKGAGSKTTRPRSTSSQGTAKRSFTRKAHHQLWEPPLLEDPLVQALLVALLVQVLLVALLLQVLLVALLVQVLLVPPLLQVLLVALLVQVLLVAPLLQVLLVAPLLQVLPVALQVQALLVALQVQALLVALLVQVLLVAPLVQVLPVALQVQALLVALLLQALLVALQVQVLPVALQVQALLVALLVALQVQVLPVALQVQALLVALQVQVLPVPPLLQALHEDPLELPLLEAPLGAHHPLTRFDSSCPGDASTRSSTRSSSGSRSFRTTSSLYPRETTGFIAASISSAPRPPTRASARTRFHSSCPGNAPERSPERSSSGSRSFRTTSPLYPRETTSFIASTISFASRSSPKLVTFYSSTRSRHTSSSRCYSTDADARTHVDARNSTFSPSSKSRSAPPIFLYSPNHAGPSSFWIDYAAPSCWIDYAPGNAGMQMPPMPPGMQMPPGMPGFPGLPPNLADWLEDAVIVPVMVGRTGSVIPGQPEDVNTDDDDDVDDEYDDEDSEEKKDDEVITPRKQRQMRGGHDRKALLESHMKKPKVSVRKLAQYMRWVNLLKIWPKPLELNSLHIDLCNGLLLCRLMKALVPSTAYVNLHKRPLSRRPAVANIEQALSVIWRSGRVNNSRIPSALDIYQGRTDKITILISEIYEVYVMRPLRRTAVPDMLSWMNIVLKQYGRSLSSSAMKAPYADLFSHFTSGVSMFCLIFHFMGRSNITSRSGVVTPVDPSRIYAAPMNISEYRSNLSEVFRILSALGIDLLWKVDEFINYHDTDFLLLQLYKIFSHFVDMRCALPPAHGSTTGVSADANGEPVVVGMQFRQVGDDIENNPITADVLIGNGMNQTVAAPVVVRDTTTLPPHFPPGLVCDTSYEQPSQSMEAPISASFATSRDAKKAALQNADKRRKSFAMLSAADTFVVEKSPKKGFFGGSESFVVHSEYDGVAIAGSSADIEQAIAMLQGQRIEAEKLSILKATPTAASVGAPVQSPRKASTLIGKKTKEADEERRKQMETGWISQTKSNKTHNANLKLRQEESEAIIARTMTRKTGESFSPFKEKRKDASSLQFEDFAAQMRVRQEAWLDQKEAHADVQVKHLREQRKLRPAAFRPASTGGDVEEAMSQIRHEELKLMALEEERRAMHVAQEWRAKQLLLVKSATERDRIAQGGSPVKQPRKESIMVKAREEQIQQAAALKETMKSIQEDQSDITSEVSKVDAINDSRNFLDRLQASYDESHAQETKTNGIKSSAEASLAKEKQAVLSSVEAVTDKFSAEELDAMNLESLPWLMASRTLIMKERNSERPFDFQVVNGMDVCPNDEMRNGHSALKWGNGGGVSGFVSVVDMADVKQGGSDPSIMVITLKKPNAMAVRYSGGMPIVVIKCQSFPDCTKYRTGLVNLMATVGM</sequence>
<dbReference type="Pfam" id="PF00307">
    <property type="entry name" value="CH"/>
    <property type="match status" value="1"/>
</dbReference>
<dbReference type="PANTHER" id="PTHR31949">
    <property type="entry name" value="GASTRIC MUCIN-LIKE PROTEIN"/>
    <property type="match status" value="1"/>
</dbReference>
<dbReference type="Proteomes" id="UP001165082">
    <property type="component" value="Unassembled WGS sequence"/>
</dbReference>
<feature type="compositionally biased region" description="Low complexity" evidence="1">
    <location>
        <begin position="338"/>
        <end position="356"/>
    </location>
</feature>
<feature type="region of interest" description="Disordered" evidence="1">
    <location>
        <begin position="327"/>
        <end position="356"/>
    </location>
</feature>
<evidence type="ECO:0000259" key="4">
    <source>
        <dbReference type="PROSITE" id="PS50021"/>
    </source>
</evidence>
<feature type="compositionally biased region" description="Basic and acidic residues" evidence="1">
    <location>
        <begin position="590"/>
        <end position="599"/>
    </location>
</feature>
<keyword evidence="3" id="KW-0732">Signal</keyword>
<dbReference type="PANTHER" id="PTHR31949:SF2">
    <property type="entry name" value="OS05G0480600 PROTEIN"/>
    <property type="match status" value="1"/>
</dbReference>
<dbReference type="SUPFAM" id="SSF47576">
    <property type="entry name" value="Calponin-homology domain, CH-domain"/>
    <property type="match status" value="1"/>
</dbReference>
<dbReference type="EMBL" id="BRXZ01001169">
    <property type="protein sequence ID" value="GMH64239.1"/>
    <property type="molecule type" value="Genomic_DNA"/>
</dbReference>
<keyword evidence="2" id="KW-0472">Membrane</keyword>
<feature type="compositionally biased region" description="Low complexity" evidence="1">
    <location>
        <begin position="369"/>
        <end position="384"/>
    </location>
</feature>
<dbReference type="GO" id="GO:0055028">
    <property type="term" value="C:cortical microtubule"/>
    <property type="evidence" value="ECO:0007669"/>
    <property type="project" value="TreeGrafter"/>
</dbReference>
<feature type="transmembrane region" description="Helical" evidence="2">
    <location>
        <begin position="167"/>
        <end position="191"/>
    </location>
</feature>
<proteinExistence type="predicted"/>
<dbReference type="GO" id="GO:0043622">
    <property type="term" value="P:cortical microtubule organization"/>
    <property type="evidence" value="ECO:0007669"/>
    <property type="project" value="TreeGrafter"/>
</dbReference>
<feature type="compositionally biased region" description="Low complexity" evidence="1">
    <location>
        <begin position="402"/>
        <end position="415"/>
    </location>
</feature>
<comment type="caution">
    <text evidence="5">The sequence shown here is derived from an EMBL/GenBank/DDBJ whole genome shotgun (WGS) entry which is preliminary data.</text>
</comment>
<feature type="transmembrane region" description="Helical" evidence="2">
    <location>
        <begin position="203"/>
        <end position="227"/>
    </location>
</feature>
<feature type="compositionally biased region" description="Polar residues" evidence="1">
    <location>
        <begin position="91"/>
        <end position="107"/>
    </location>
</feature>
<feature type="domain" description="Calponin-homology (CH)" evidence="4">
    <location>
        <begin position="627"/>
        <end position="736"/>
    </location>
</feature>
<keyword evidence="2" id="KW-1133">Transmembrane helix</keyword>
<evidence type="ECO:0000256" key="1">
    <source>
        <dbReference type="SAM" id="MobiDB-lite"/>
    </source>
</evidence>
<feature type="region of interest" description="Disordered" evidence="1">
    <location>
        <begin position="563"/>
        <end position="618"/>
    </location>
</feature>
<protein>
    <recommendedName>
        <fullName evidence="4">Calponin-homology (CH) domain-containing protein</fullName>
    </recommendedName>
</protein>
<dbReference type="OrthoDB" id="78477at2759"/>
<dbReference type="CDD" id="cd00014">
    <property type="entry name" value="CH_SF"/>
    <property type="match status" value="1"/>
</dbReference>
<dbReference type="Gene3D" id="1.10.418.10">
    <property type="entry name" value="Calponin-like domain"/>
    <property type="match status" value="1"/>
</dbReference>
<feature type="chain" id="PRO_5040995228" description="Calponin-homology (CH) domain-containing protein" evidence="3">
    <location>
        <begin position="18"/>
        <end position="1482"/>
    </location>
</feature>
<dbReference type="PROSITE" id="PS50021">
    <property type="entry name" value="CH"/>
    <property type="match status" value="1"/>
</dbReference>
<feature type="transmembrane region" description="Helical" evidence="2">
    <location>
        <begin position="239"/>
        <end position="257"/>
    </location>
</feature>
<evidence type="ECO:0000313" key="5">
    <source>
        <dbReference type="EMBL" id="GMH64239.1"/>
    </source>
</evidence>
<gene>
    <name evidence="5" type="ORF">TrRE_jg5253</name>
</gene>
<organism evidence="5 6">
    <name type="scientific">Triparma retinervis</name>
    <dbReference type="NCBI Taxonomy" id="2557542"/>
    <lineage>
        <taxon>Eukaryota</taxon>
        <taxon>Sar</taxon>
        <taxon>Stramenopiles</taxon>
        <taxon>Ochrophyta</taxon>
        <taxon>Bolidophyceae</taxon>
        <taxon>Parmales</taxon>
        <taxon>Triparmaceae</taxon>
        <taxon>Triparma</taxon>
    </lineage>
</organism>
<feature type="transmembrane region" description="Helical" evidence="2">
    <location>
        <begin position="127"/>
        <end position="155"/>
    </location>
</feature>
<evidence type="ECO:0000256" key="2">
    <source>
        <dbReference type="SAM" id="Phobius"/>
    </source>
</evidence>
<feature type="compositionally biased region" description="Basic and acidic residues" evidence="1">
    <location>
        <begin position="608"/>
        <end position="618"/>
    </location>
</feature>
<feature type="compositionally biased region" description="Acidic residues" evidence="1">
    <location>
        <begin position="572"/>
        <end position="589"/>
    </location>
</feature>
<feature type="region of interest" description="Disordered" evidence="1">
    <location>
        <begin position="82"/>
        <end position="108"/>
    </location>
</feature>
<feature type="region of interest" description="Disordered" evidence="1">
    <location>
        <begin position="26"/>
        <end position="49"/>
    </location>
</feature>
<accession>A0A9W7A9B2</accession>
<dbReference type="InterPro" id="IPR036872">
    <property type="entry name" value="CH_dom_sf"/>
</dbReference>
<name>A0A9W7A9B2_9STRA</name>
<feature type="signal peptide" evidence="3">
    <location>
        <begin position="1"/>
        <end position="17"/>
    </location>
</feature>
<feature type="region of interest" description="Disordered" evidence="1">
    <location>
        <begin position="369"/>
        <end position="415"/>
    </location>
</feature>
<dbReference type="InterPro" id="IPR001715">
    <property type="entry name" value="CH_dom"/>
</dbReference>
<keyword evidence="2" id="KW-0812">Transmembrane</keyword>
<evidence type="ECO:0000256" key="3">
    <source>
        <dbReference type="SAM" id="SignalP"/>
    </source>
</evidence>